<feature type="chain" id="PRO_5029614230" description="J domain-containing protein" evidence="7">
    <location>
        <begin position="22"/>
        <end position="204"/>
    </location>
</feature>
<dbReference type="GO" id="GO:0006457">
    <property type="term" value="P:protein folding"/>
    <property type="evidence" value="ECO:0007669"/>
    <property type="project" value="InterPro"/>
</dbReference>
<comment type="similarity">
    <text evidence="6">Belongs to the DNAJC25 family.</text>
</comment>
<protein>
    <recommendedName>
        <fullName evidence="8">J domain-containing protein</fullName>
    </recommendedName>
</protein>
<dbReference type="InterPro" id="IPR036869">
    <property type="entry name" value="J_dom_sf"/>
</dbReference>
<keyword evidence="3" id="KW-1133">Transmembrane helix</keyword>
<evidence type="ECO:0000256" key="5">
    <source>
        <dbReference type="ARBA" id="ARBA00023186"/>
    </source>
</evidence>
<keyword evidence="10" id="KW-1185">Reference proteome</keyword>
<accession>A0A7J7K652</accession>
<dbReference type="EMBL" id="VXIV02001251">
    <property type="protein sequence ID" value="KAF6033727.1"/>
    <property type="molecule type" value="Genomic_DNA"/>
</dbReference>
<dbReference type="OrthoDB" id="6283030at2759"/>
<keyword evidence="7" id="KW-0732">Signal</keyword>
<keyword evidence="2" id="KW-0812">Transmembrane</keyword>
<keyword evidence="5" id="KW-0143">Chaperone</keyword>
<dbReference type="InterPro" id="IPR001623">
    <property type="entry name" value="DnaJ_domain"/>
</dbReference>
<dbReference type="SUPFAM" id="SSF46565">
    <property type="entry name" value="Chaperone J-domain"/>
    <property type="match status" value="1"/>
</dbReference>
<dbReference type="PRINTS" id="PR00625">
    <property type="entry name" value="JDOMAIN"/>
</dbReference>
<comment type="subcellular location">
    <subcellularLocation>
        <location evidence="1">Membrane</location>
        <topology evidence="1">Multi-pass membrane protein</topology>
    </subcellularLocation>
</comment>
<dbReference type="PROSITE" id="PS50076">
    <property type="entry name" value="DNAJ_2"/>
    <property type="match status" value="1"/>
</dbReference>
<dbReference type="CDD" id="cd06257">
    <property type="entry name" value="DnaJ"/>
    <property type="match status" value="1"/>
</dbReference>
<dbReference type="AlphaFoldDB" id="A0A7J7K652"/>
<proteinExistence type="inferred from homology"/>
<dbReference type="InterPro" id="IPR018253">
    <property type="entry name" value="DnaJ_domain_CS"/>
</dbReference>
<evidence type="ECO:0000313" key="10">
    <source>
        <dbReference type="Proteomes" id="UP000593567"/>
    </source>
</evidence>
<evidence type="ECO:0000256" key="7">
    <source>
        <dbReference type="SAM" id="SignalP"/>
    </source>
</evidence>
<dbReference type="PROSITE" id="PS00636">
    <property type="entry name" value="DNAJ_1"/>
    <property type="match status" value="1"/>
</dbReference>
<dbReference type="FunFam" id="1.10.287.110:FF:000036">
    <property type="entry name" value="dnaJ homolog subfamily C member 25"/>
    <property type="match status" value="1"/>
</dbReference>
<feature type="domain" description="J" evidence="8">
    <location>
        <begin position="32"/>
        <end position="100"/>
    </location>
</feature>
<dbReference type="PANTHER" id="PTHR44176:SF1">
    <property type="entry name" value="DNAJ HOMOLOG SUBFAMILY C MEMBER 25"/>
    <property type="match status" value="1"/>
</dbReference>
<organism evidence="9 10">
    <name type="scientific">Bugula neritina</name>
    <name type="common">Brown bryozoan</name>
    <name type="synonym">Sertularia neritina</name>
    <dbReference type="NCBI Taxonomy" id="10212"/>
    <lineage>
        <taxon>Eukaryota</taxon>
        <taxon>Metazoa</taxon>
        <taxon>Spiralia</taxon>
        <taxon>Lophotrochozoa</taxon>
        <taxon>Bryozoa</taxon>
        <taxon>Gymnolaemata</taxon>
        <taxon>Cheilostomatida</taxon>
        <taxon>Flustrina</taxon>
        <taxon>Buguloidea</taxon>
        <taxon>Bugulidae</taxon>
        <taxon>Bugula</taxon>
    </lineage>
</organism>
<dbReference type="Gene3D" id="1.10.287.110">
    <property type="entry name" value="DnaJ domain"/>
    <property type="match status" value="1"/>
</dbReference>
<evidence type="ECO:0000256" key="4">
    <source>
        <dbReference type="ARBA" id="ARBA00023136"/>
    </source>
</evidence>
<comment type="caution">
    <text evidence="9">The sequence shown here is derived from an EMBL/GenBank/DDBJ whole genome shotgun (WGS) entry which is preliminary data.</text>
</comment>
<name>A0A7J7K652_BUGNE</name>
<evidence type="ECO:0000313" key="9">
    <source>
        <dbReference type="EMBL" id="KAF6033727.1"/>
    </source>
</evidence>
<dbReference type="GO" id="GO:0005789">
    <property type="term" value="C:endoplasmic reticulum membrane"/>
    <property type="evidence" value="ECO:0007669"/>
    <property type="project" value="TreeGrafter"/>
</dbReference>
<evidence type="ECO:0000259" key="8">
    <source>
        <dbReference type="PROSITE" id="PS50076"/>
    </source>
</evidence>
<sequence>MWPTTPATLFIWLVLIQGSYALYEGMYCGKENCYEVLGVGRDDSKGDIAKAYRKLARKWHPDMHQGAEAKATAEKEFQRIATAYEILRDADSKTDYDYMLDNPDEFYWHYYRYYYRRVTPKVDVRLVIAVTITVISACQYYVAWNNYRSAVSYLLQVPKHRTRAMQIAREEKLLETDKKKLRGKREDGYQVHVYSSQCTLVSET</sequence>
<evidence type="ECO:0000256" key="3">
    <source>
        <dbReference type="ARBA" id="ARBA00022989"/>
    </source>
</evidence>
<feature type="signal peptide" evidence="7">
    <location>
        <begin position="1"/>
        <end position="21"/>
    </location>
</feature>
<keyword evidence="4" id="KW-0472">Membrane</keyword>
<evidence type="ECO:0000256" key="1">
    <source>
        <dbReference type="ARBA" id="ARBA00004141"/>
    </source>
</evidence>
<gene>
    <name evidence="9" type="ORF">EB796_007969</name>
</gene>
<evidence type="ECO:0000256" key="6">
    <source>
        <dbReference type="ARBA" id="ARBA00024193"/>
    </source>
</evidence>
<dbReference type="Pfam" id="PF00226">
    <property type="entry name" value="DnaJ"/>
    <property type="match status" value="1"/>
</dbReference>
<dbReference type="SMART" id="SM00271">
    <property type="entry name" value="DnaJ"/>
    <property type="match status" value="1"/>
</dbReference>
<dbReference type="Proteomes" id="UP000593567">
    <property type="component" value="Unassembled WGS sequence"/>
</dbReference>
<reference evidence="9" key="1">
    <citation type="submission" date="2020-06" db="EMBL/GenBank/DDBJ databases">
        <title>Draft genome of Bugula neritina, a colonial animal packing powerful symbionts and potential medicines.</title>
        <authorList>
            <person name="Rayko M."/>
        </authorList>
    </citation>
    <scope>NUCLEOTIDE SEQUENCE [LARGE SCALE GENOMIC DNA]</scope>
    <source>
        <strain evidence="9">Kwan_BN1</strain>
    </source>
</reference>
<dbReference type="PANTHER" id="PTHR44176">
    <property type="entry name" value="DNAJ HOMOLOG SUBFAMILY C MEMBER 25"/>
    <property type="match status" value="1"/>
</dbReference>
<evidence type="ECO:0000256" key="2">
    <source>
        <dbReference type="ARBA" id="ARBA00022692"/>
    </source>
</evidence>
<dbReference type="InterPro" id="IPR044632">
    <property type="entry name" value="DNAJC25-like"/>
</dbReference>